<dbReference type="InterPro" id="IPR013149">
    <property type="entry name" value="ADH-like_C"/>
</dbReference>
<dbReference type="Pfam" id="PF00107">
    <property type="entry name" value="ADH_zinc_N"/>
    <property type="match status" value="1"/>
</dbReference>
<dbReference type="InterPro" id="IPR036291">
    <property type="entry name" value="NAD(P)-bd_dom_sf"/>
</dbReference>
<proteinExistence type="predicted"/>
<accession>A0A5N7BQT2</accession>
<reference evidence="2" key="1">
    <citation type="submission" date="2019-04" db="EMBL/GenBank/DDBJ databases">
        <title>Friends and foes A comparative genomics studyof 23 Aspergillus species from section Flavi.</title>
        <authorList>
            <consortium name="DOE Joint Genome Institute"/>
            <person name="Kjaerbolling I."/>
            <person name="Vesth T."/>
            <person name="Frisvad J.C."/>
            <person name="Nybo J.L."/>
            <person name="Theobald S."/>
            <person name="Kildgaard S."/>
            <person name="Isbrandt T."/>
            <person name="Kuo A."/>
            <person name="Sato A."/>
            <person name="Lyhne E.K."/>
            <person name="Kogle M.E."/>
            <person name="Wiebenga A."/>
            <person name="Kun R.S."/>
            <person name="Lubbers R.J."/>
            <person name="Makela M.R."/>
            <person name="Barry K."/>
            <person name="Chovatia M."/>
            <person name="Clum A."/>
            <person name="Daum C."/>
            <person name="Haridas S."/>
            <person name="He G."/>
            <person name="LaButti K."/>
            <person name="Lipzen A."/>
            <person name="Mondo S."/>
            <person name="Riley R."/>
            <person name="Salamov A."/>
            <person name="Simmons B.A."/>
            <person name="Magnuson J.K."/>
            <person name="Henrissat B."/>
            <person name="Mortensen U.H."/>
            <person name="Larsen T.O."/>
            <person name="Devries R.P."/>
            <person name="Grigoriev I.V."/>
            <person name="Machida M."/>
            <person name="Baker S.E."/>
            <person name="Andersen M.R."/>
        </authorList>
    </citation>
    <scope>NUCLEOTIDE SEQUENCE [LARGE SCALE GENOMIC DNA]</scope>
    <source>
        <strain evidence="2">IBT 14317</strain>
    </source>
</reference>
<dbReference type="OrthoDB" id="9930022at2759"/>
<evidence type="ECO:0000313" key="2">
    <source>
        <dbReference type="EMBL" id="KAE8384201.1"/>
    </source>
</evidence>
<dbReference type="PANTHER" id="PTHR45033">
    <property type="match status" value="1"/>
</dbReference>
<feature type="domain" description="Enoyl reductase (ER)" evidence="1">
    <location>
        <begin position="16"/>
        <end position="350"/>
    </location>
</feature>
<gene>
    <name evidence="2" type="ORF">BDV23DRAFT_189452</name>
</gene>
<dbReference type="Pfam" id="PF08240">
    <property type="entry name" value="ADH_N"/>
    <property type="match status" value="1"/>
</dbReference>
<dbReference type="AlphaFoldDB" id="A0A5N7BQT2"/>
<dbReference type="Gene3D" id="3.40.50.720">
    <property type="entry name" value="NAD(P)-binding Rossmann-like Domain"/>
    <property type="match status" value="1"/>
</dbReference>
<sequence length="355" mass="37912">MIPQTQKQWVLRGSNGFGSLEFQPDAPVPSIGDREVLVRFHAASLNFRDLIIAKGQYPFPVKHGRVPVADGAGVVAAVGSQVSRFQVGDRVAGLFHQDHLAGPFHSSYLHSSLGGSLDGTLREYGAFPEQGLVCAPKNLSLAEAASLPCAALTAWSALYPDEGRALRPGDTVLTEGTGGVSTFAIMFAKAAGAKVIATTSSDEKAQCLKELGADHVLNYRENPNWGALAKDLTPGKDGVDLVVEVGGPASARQALTALKTMGVISMVGSVGSYASGEEMSQAPTFLETVLGLCTVRGVTVGSRRQFEEMNRAIEANDIHPVLDKRIFKLEHAREAYEHLWDQKHIGKVIVQIVDE</sequence>
<dbReference type="Gene3D" id="3.90.180.10">
    <property type="entry name" value="Medium-chain alcohol dehydrogenases, catalytic domain"/>
    <property type="match status" value="1"/>
</dbReference>
<dbReference type="SMART" id="SM00829">
    <property type="entry name" value="PKS_ER"/>
    <property type="match status" value="1"/>
</dbReference>
<dbReference type="PANTHER" id="PTHR45033:SF2">
    <property type="entry name" value="ZINC-TYPE ALCOHOL DEHYDROGENASE-LIKE PROTEIN C1773.06C"/>
    <property type="match status" value="1"/>
</dbReference>
<dbReference type="SUPFAM" id="SSF51735">
    <property type="entry name" value="NAD(P)-binding Rossmann-fold domains"/>
    <property type="match status" value="1"/>
</dbReference>
<name>A0A5N7BQT2_PETAA</name>
<dbReference type="GO" id="GO:0016491">
    <property type="term" value="F:oxidoreductase activity"/>
    <property type="evidence" value="ECO:0007669"/>
    <property type="project" value="InterPro"/>
</dbReference>
<dbReference type="InterPro" id="IPR013154">
    <property type="entry name" value="ADH-like_N"/>
</dbReference>
<dbReference type="Proteomes" id="UP000326877">
    <property type="component" value="Unassembled WGS sequence"/>
</dbReference>
<organism evidence="2">
    <name type="scientific">Petromyces alliaceus</name>
    <name type="common">Aspergillus alliaceus</name>
    <dbReference type="NCBI Taxonomy" id="209559"/>
    <lineage>
        <taxon>Eukaryota</taxon>
        <taxon>Fungi</taxon>
        <taxon>Dikarya</taxon>
        <taxon>Ascomycota</taxon>
        <taxon>Pezizomycotina</taxon>
        <taxon>Eurotiomycetes</taxon>
        <taxon>Eurotiomycetidae</taxon>
        <taxon>Eurotiales</taxon>
        <taxon>Aspergillaceae</taxon>
        <taxon>Aspergillus</taxon>
        <taxon>Aspergillus subgen. Circumdati</taxon>
    </lineage>
</organism>
<dbReference type="InterPro" id="IPR020843">
    <property type="entry name" value="ER"/>
</dbReference>
<dbReference type="CDD" id="cd08276">
    <property type="entry name" value="MDR7"/>
    <property type="match status" value="1"/>
</dbReference>
<protein>
    <submittedName>
        <fullName evidence="2">Zinc-containing alcohol dehydrogenase</fullName>
    </submittedName>
</protein>
<evidence type="ECO:0000259" key="1">
    <source>
        <dbReference type="SMART" id="SM00829"/>
    </source>
</evidence>
<dbReference type="EMBL" id="ML735392">
    <property type="protein sequence ID" value="KAE8384201.1"/>
    <property type="molecule type" value="Genomic_DNA"/>
</dbReference>
<dbReference type="SUPFAM" id="SSF50129">
    <property type="entry name" value="GroES-like"/>
    <property type="match status" value="1"/>
</dbReference>
<dbReference type="InterPro" id="IPR052711">
    <property type="entry name" value="Zinc_ADH-like"/>
</dbReference>
<dbReference type="InterPro" id="IPR011032">
    <property type="entry name" value="GroES-like_sf"/>
</dbReference>